<evidence type="ECO:0000256" key="5">
    <source>
        <dbReference type="ARBA" id="ARBA00022989"/>
    </source>
</evidence>
<evidence type="ECO:0000256" key="14">
    <source>
        <dbReference type="SAM" id="SignalP"/>
    </source>
</evidence>
<keyword evidence="5 13" id="KW-1133">Transmembrane helix</keyword>
<comment type="function">
    <text evidence="9">Catalyzes the reduction of all-trans-retinal to all-trans-retinol in the presence of NADPH.</text>
</comment>
<feature type="region of interest" description="Disordered" evidence="12">
    <location>
        <begin position="55"/>
        <end position="316"/>
    </location>
</feature>
<evidence type="ECO:0000313" key="15">
    <source>
        <dbReference type="EMBL" id="KAG7562057.1"/>
    </source>
</evidence>
<dbReference type="InterPro" id="IPR002347">
    <property type="entry name" value="SDR_fam"/>
</dbReference>
<dbReference type="EMBL" id="JABELV010000040">
    <property type="protein sequence ID" value="KAG7562057.1"/>
    <property type="molecule type" value="Genomic_DNA"/>
</dbReference>
<keyword evidence="4" id="KW-0521">NADP</keyword>
<dbReference type="PRINTS" id="PR00081">
    <property type="entry name" value="GDHRDH"/>
</dbReference>
<name>A0A8K0JN61_9TREE</name>
<comment type="similarity">
    <text evidence="2">Belongs to the short-chain dehydrogenases/reductases (SDR) family.</text>
</comment>
<dbReference type="InterPro" id="IPR020904">
    <property type="entry name" value="Sc_DH/Rdtase_CS"/>
</dbReference>
<dbReference type="GO" id="GO:0052650">
    <property type="term" value="F:all-trans-retinol dehydrogenase (NADP+) activity"/>
    <property type="evidence" value="ECO:0007669"/>
    <property type="project" value="UniProtKB-ARBA"/>
</dbReference>
<evidence type="ECO:0000256" key="1">
    <source>
        <dbReference type="ARBA" id="ARBA00004141"/>
    </source>
</evidence>
<evidence type="ECO:0000256" key="11">
    <source>
        <dbReference type="ARBA" id="ARBA00082544"/>
    </source>
</evidence>
<dbReference type="InterPro" id="IPR036291">
    <property type="entry name" value="NAD(P)-bd_dom_sf"/>
</dbReference>
<feature type="compositionally biased region" description="Polar residues" evidence="12">
    <location>
        <begin position="246"/>
        <end position="261"/>
    </location>
</feature>
<organism evidence="15 16">
    <name type="scientific">Filobasidium floriforme</name>
    <dbReference type="NCBI Taxonomy" id="5210"/>
    <lineage>
        <taxon>Eukaryota</taxon>
        <taxon>Fungi</taxon>
        <taxon>Dikarya</taxon>
        <taxon>Basidiomycota</taxon>
        <taxon>Agaricomycotina</taxon>
        <taxon>Tremellomycetes</taxon>
        <taxon>Filobasidiales</taxon>
        <taxon>Filobasidiaceae</taxon>
        <taxon>Filobasidium</taxon>
    </lineage>
</organism>
<evidence type="ECO:0000256" key="3">
    <source>
        <dbReference type="ARBA" id="ARBA00022692"/>
    </source>
</evidence>
<evidence type="ECO:0000256" key="8">
    <source>
        <dbReference type="ARBA" id="ARBA00023136"/>
    </source>
</evidence>
<dbReference type="PROSITE" id="PS00061">
    <property type="entry name" value="ADH_SHORT"/>
    <property type="match status" value="1"/>
</dbReference>
<evidence type="ECO:0000256" key="12">
    <source>
        <dbReference type="SAM" id="MobiDB-lite"/>
    </source>
</evidence>
<dbReference type="Gene3D" id="3.40.50.720">
    <property type="entry name" value="NAD(P)-binding Rossmann-like Domain"/>
    <property type="match status" value="1"/>
</dbReference>
<comment type="caution">
    <text evidence="15">The sequence shown here is derived from an EMBL/GenBank/DDBJ whole genome shotgun (WGS) entry which is preliminary data.</text>
</comment>
<evidence type="ECO:0000256" key="13">
    <source>
        <dbReference type="SAM" id="Phobius"/>
    </source>
</evidence>
<keyword evidence="8 13" id="KW-0472">Membrane</keyword>
<accession>A0A8K0JN61</accession>
<evidence type="ECO:0000256" key="9">
    <source>
        <dbReference type="ARBA" id="ARBA00059620"/>
    </source>
</evidence>
<keyword evidence="16" id="KW-1185">Reference proteome</keyword>
<feature type="compositionally biased region" description="Low complexity" evidence="12">
    <location>
        <begin position="263"/>
        <end position="279"/>
    </location>
</feature>
<feature type="compositionally biased region" description="Basic and acidic residues" evidence="12">
    <location>
        <begin position="93"/>
        <end position="112"/>
    </location>
</feature>
<protein>
    <recommendedName>
        <fullName evidence="10">Short-chain dehydrogenase/reductase 3</fullName>
    </recommendedName>
    <alternativeName>
        <fullName evidence="11">Retinal short-chain dehydrogenase/reductase 1</fullName>
    </alternativeName>
</protein>
<feature type="region of interest" description="Disordered" evidence="12">
    <location>
        <begin position="321"/>
        <end position="340"/>
    </location>
</feature>
<dbReference type="PANTHER" id="PTHR24322">
    <property type="entry name" value="PKSB"/>
    <property type="match status" value="1"/>
</dbReference>
<feature type="transmembrane region" description="Helical" evidence="13">
    <location>
        <begin position="369"/>
        <end position="390"/>
    </location>
</feature>
<gene>
    <name evidence="15" type="ORF">FFLO_02529</name>
</gene>
<feature type="compositionally biased region" description="Basic and acidic residues" evidence="12">
    <location>
        <begin position="295"/>
        <end position="316"/>
    </location>
</feature>
<feature type="transmembrane region" description="Helical" evidence="13">
    <location>
        <begin position="402"/>
        <end position="422"/>
    </location>
</feature>
<feature type="signal peptide" evidence="14">
    <location>
        <begin position="1"/>
        <end position="27"/>
    </location>
</feature>
<dbReference type="FunFam" id="3.40.50.720:FF:000131">
    <property type="entry name" value="Short-chain dehydrogenase/reductase 3"/>
    <property type="match status" value="1"/>
</dbReference>
<evidence type="ECO:0000256" key="2">
    <source>
        <dbReference type="ARBA" id="ARBA00006484"/>
    </source>
</evidence>
<evidence type="ECO:0000256" key="4">
    <source>
        <dbReference type="ARBA" id="ARBA00022857"/>
    </source>
</evidence>
<dbReference type="Proteomes" id="UP000812966">
    <property type="component" value="Unassembled WGS sequence"/>
</dbReference>
<keyword evidence="14" id="KW-0732">Signal</keyword>
<evidence type="ECO:0000256" key="6">
    <source>
        <dbReference type="ARBA" id="ARBA00023002"/>
    </source>
</evidence>
<dbReference type="PANTHER" id="PTHR24322:SF736">
    <property type="entry name" value="RETINOL DEHYDROGENASE 10"/>
    <property type="match status" value="1"/>
</dbReference>
<dbReference type="Pfam" id="PF00106">
    <property type="entry name" value="adh_short"/>
    <property type="match status" value="1"/>
</dbReference>
<evidence type="ECO:0000313" key="16">
    <source>
        <dbReference type="Proteomes" id="UP000812966"/>
    </source>
</evidence>
<dbReference type="AlphaFoldDB" id="A0A8K0JN61"/>
<proteinExistence type="inferred from homology"/>
<dbReference type="PRINTS" id="PR00080">
    <property type="entry name" value="SDRFAMILY"/>
</dbReference>
<dbReference type="SUPFAM" id="SSF51735">
    <property type="entry name" value="NAD(P)-binding Rossmann-fold domains"/>
    <property type="match status" value="1"/>
</dbReference>
<feature type="chain" id="PRO_5035428199" description="Short-chain dehydrogenase/reductase 3" evidence="14">
    <location>
        <begin position="28"/>
        <end position="707"/>
    </location>
</feature>
<feature type="compositionally biased region" description="Basic and acidic residues" evidence="12">
    <location>
        <begin position="124"/>
        <end position="145"/>
    </location>
</feature>
<keyword evidence="3 13" id="KW-0812">Transmembrane</keyword>
<reference evidence="15" key="1">
    <citation type="submission" date="2020-04" db="EMBL/GenBank/DDBJ databases">
        <title>Analysis of mating type loci in Filobasidium floriforme.</title>
        <authorList>
            <person name="Nowrousian M."/>
        </authorList>
    </citation>
    <scope>NUCLEOTIDE SEQUENCE</scope>
    <source>
        <strain evidence="15">CBS 6242</strain>
    </source>
</reference>
<dbReference type="GO" id="GO:0016020">
    <property type="term" value="C:membrane"/>
    <property type="evidence" value="ECO:0007669"/>
    <property type="project" value="UniProtKB-SubCell"/>
</dbReference>
<comment type="subcellular location">
    <subcellularLocation>
        <location evidence="1">Membrane</location>
        <topology evidence="1">Multi-pass membrane protein</topology>
    </subcellularLocation>
</comment>
<evidence type="ECO:0000256" key="7">
    <source>
        <dbReference type="ARBA" id="ARBA00023098"/>
    </source>
</evidence>
<keyword evidence="7" id="KW-0443">Lipid metabolism</keyword>
<dbReference type="CDD" id="cd05339">
    <property type="entry name" value="17beta-HSDXI-like_SDR_c"/>
    <property type="match status" value="1"/>
</dbReference>
<feature type="compositionally biased region" description="Basic residues" evidence="12">
    <location>
        <begin position="68"/>
        <end position="84"/>
    </location>
</feature>
<keyword evidence="6" id="KW-0560">Oxidoreductase</keyword>
<feature type="compositionally biased region" description="Basic and acidic residues" evidence="12">
    <location>
        <begin position="321"/>
        <end position="336"/>
    </location>
</feature>
<feature type="compositionally biased region" description="Low complexity" evidence="12">
    <location>
        <begin position="182"/>
        <end position="194"/>
    </location>
</feature>
<evidence type="ECO:0000256" key="10">
    <source>
        <dbReference type="ARBA" id="ARBA00068717"/>
    </source>
</evidence>
<sequence>MPYIPTETIVSAAILAALIAGWRYVQQNPQQQEAIPAAIKKTANAVLPGGKGLFEDELTGESASGSGKKSKAGSKKSASKKKKNGAAVAGDVSGKEDGASSARVEPEPEVETKASAPVPTQLKATKEKPKTLAEKKVKKAPKTEVDDMLPEDQKQPQIARVMKIVPEQSTSTPSAPTPAPAPAQEEPAAATQAANEDFGYEDEDAELDESEEDDGWEVPKKFVGSGNTNGGSFAAIAGSSRAPSAPSLNRFSLLTSSNPNFPQSPSTRRTTSSQRPSSSVADNSAPTKVQRKNANKREAQKLQKEQEEKERLDRLKSYRAEAAKERAGAGGKRDALGKPVENWGSQTPSHLTPYPPPLPITLDTVTSTIFNFFFALMVPVAVQSGLRLFFLVRPESPTSRSIYFWARVYSDVGFFIGIARYLGKCYNNQQKVFGKKEKVVWEDQIVVVTGGASGVGALLVGTLASLGATVIVLDINQCENENENVWSYVCDVSNYDAVMGVAQKIRAEVGSPTMLVNNAGVVSGKLILDLEARDVERTFGVNVLSHFWTIKAFLPGMLENGKGHIVTVASVLGLAGSAQMIDYCASKAALITMHDALRFELNNRYKAPQIRTTLLLPGHIRTPLFDKIQFPRSLFFRFMAPSLEPGQVVQKIVRALAAQESRVVRMPFYTHSARLLNLGSGLTPGWIRDFLQWMSQADFAMERYHAK</sequence>
<feature type="compositionally biased region" description="Acidic residues" evidence="12">
    <location>
        <begin position="198"/>
        <end position="216"/>
    </location>
</feature>